<name>A0A3N4IJC5_ASCIM</name>
<evidence type="ECO:0000313" key="2">
    <source>
        <dbReference type="EMBL" id="RPA84808.1"/>
    </source>
</evidence>
<evidence type="ECO:0000313" key="3">
    <source>
        <dbReference type="Proteomes" id="UP000275078"/>
    </source>
</evidence>
<dbReference type="EMBL" id="ML119657">
    <property type="protein sequence ID" value="RPA84808.1"/>
    <property type="molecule type" value="Genomic_DNA"/>
</dbReference>
<gene>
    <name evidence="2" type="ORF">BJ508DRAFT_323366</name>
</gene>
<keyword evidence="1" id="KW-0732">Signal</keyword>
<protein>
    <submittedName>
        <fullName evidence="2">Uncharacterized protein</fullName>
    </submittedName>
</protein>
<sequence>MRLPSVLLGATVLLGWAGNVSSVAIPSPSWESWLPIPVFSDPLGAERREASRAAAAAIRPALTPPPPGFIEGDDIPDEFLVFFEAHSPTYKHARCDSWSKLTFDAENVMKPAFERFYKNLNRMNIPYESLRNMTCEGSKNYIFTHFRILDTEVTSLQQLRRLGKMPGVSGIGNAYYEDEYPKPSWLESFVDFLSEVLPRNVMLATYYFSPRFKDPRRFSYNWNGFPENQSD</sequence>
<organism evidence="2 3">
    <name type="scientific">Ascobolus immersus RN42</name>
    <dbReference type="NCBI Taxonomy" id="1160509"/>
    <lineage>
        <taxon>Eukaryota</taxon>
        <taxon>Fungi</taxon>
        <taxon>Dikarya</taxon>
        <taxon>Ascomycota</taxon>
        <taxon>Pezizomycotina</taxon>
        <taxon>Pezizomycetes</taxon>
        <taxon>Pezizales</taxon>
        <taxon>Ascobolaceae</taxon>
        <taxon>Ascobolus</taxon>
    </lineage>
</organism>
<feature type="signal peptide" evidence="1">
    <location>
        <begin position="1"/>
        <end position="22"/>
    </location>
</feature>
<keyword evidence="3" id="KW-1185">Reference proteome</keyword>
<feature type="chain" id="PRO_5018306832" evidence="1">
    <location>
        <begin position="23"/>
        <end position="231"/>
    </location>
</feature>
<dbReference type="AlphaFoldDB" id="A0A3N4IJC5"/>
<reference evidence="2 3" key="1">
    <citation type="journal article" date="2018" name="Nat. Ecol. Evol.">
        <title>Pezizomycetes genomes reveal the molecular basis of ectomycorrhizal truffle lifestyle.</title>
        <authorList>
            <person name="Murat C."/>
            <person name="Payen T."/>
            <person name="Noel B."/>
            <person name="Kuo A."/>
            <person name="Morin E."/>
            <person name="Chen J."/>
            <person name="Kohler A."/>
            <person name="Krizsan K."/>
            <person name="Balestrini R."/>
            <person name="Da Silva C."/>
            <person name="Montanini B."/>
            <person name="Hainaut M."/>
            <person name="Levati E."/>
            <person name="Barry K.W."/>
            <person name="Belfiori B."/>
            <person name="Cichocki N."/>
            <person name="Clum A."/>
            <person name="Dockter R.B."/>
            <person name="Fauchery L."/>
            <person name="Guy J."/>
            <person name="Iotti M."/>
            <person name="Le Tacon F."/>
            <person name="Lindquist E.A."/>
            <person name="Lipzen A."/>
            <person name="Malagnac F."/>
            <person name="Mello A."/>
            <person name="Molinier V."/>
            <person name="Miyauchi S."/>
            <person name="Poulain J."/>
            <person name="Riccioni C."/>
            <person name="Rubini A."/>
            <person name="Sitrit Y."/>
            <person name="Splivallo R."/>
            <person name="Traeger S."/>
            <person name="Wang M."/>
            <person name="Zifcakova L."/>
            <person name="Wipf D."/>
            <person name="Zambonelli A."/>
            <person name="Paolocci F."/>
            <person name="Nowrousian M."/>
            <person name="Ottonello S."/>
            <person name="Baldrian P."/>
            <person name="Spatafora J.W."/>
            <person name="Henrissat B."/>
            <person name="Nagy L.G."/>
            <person name="Aury J.M."/>
            <person name="Wincker P."/>
            <person name="Grigoriev I.V."/>
            <person name="Bonfante P."/>
            <person name="Martin F.M."/>
        </authorList>
    </citation>
    <scope>NUCLEOTIDE SEQUENCE [LARGE SCALE GENOMIC DNA]</scope>
    <source>
        <strain evidence="2 3">RN42</strain>
    </source>
</reference>
<accession>A0A3N4IJC5</accession>
<dbReference type="Proteomes" id="UP000275078">
    <property type="component" value="Unassembled WGS sequence"/>
</dbReference>
<proteinExistence type="predicted"/>
<evidence type="ECO:0000256" key="1">
    <source>
        <dbReference type="SAM" id="SignalP"/>
    </source>
</evidence>